<dbReference type="InParanoid" id="T1F1C6"/>
<evidence type="ECO:0000256" key="3">
    <source>
        <dbReference type="PROSITE-ProRule" id="PRU00023"/>
    </source>
</evidence>
<dbReference type="PROSITE" id="PS50297">
    <property type="entry name" value="ANK_REP_REGION"/>
    <property type="match status" value="2"/>
</dbReference>
<accession>T1F1C6</accession>
<evidence type="ECO:0000313" key="6">
    <source>
        <dbReference type="Proteomes" id="UP000015101"/>
    </source>
</evidence>
<feature type="repeat" description="ANK" evidence="3">
    <location>
        <begin position="47"/>
        <end position="79"/>
    </location>
</feature>
<dbReference type="AlphaFoldDB" id="T1F1C6"/>
<dbReference type="OrthoDB" id="20872at2759"/>
<reference evidence="6" key="1">
    <citation type="submission" date="2012-12" db="EMBL/GenBank/DDBJ databases">
        <authorList>
            <person name="Hellsten U."/>
            <person name="Grimwood J."/>
            <person name="Chapman J.A."/>
            <person name="Shapiro H."/>
            <person name="Aerts A."/>
            <person name="Otillar R.P."/>
            <person name="Terry A.Y."/>
            <person name="Boore J.L."/>
            <person name="Simakov O."/>
            <person name="Marletaz F."/>
            <person name="Cho S.-J."/>
            <person name="Edsinger-Gonzales E."/>
            <person name="Havlak P."/>
            <person name="Kuo D.-H."/>
            <person name="Larsson T."/>
            <person name="Lv J."/>
            <person name="Arendt D."/>
            <person name="Savage R."/>
            <person name="Osoegawa K."/>
            <person name="de Jong P."/>
            <person name="Lindberg D.R."/>
            <person name="Seaver E.C."/>
            <person name="Weisblat D.A."/>
            <person name="Putnam N.H."/>
            <person name="Grigoriev I.V."/>
            <person name="Rokhsar D.S."/>
        </authorList>
    </citation>
    <scope>NUCLEOTIDE SEQUENCE</scope>
</reference>
<feature type="repeat" description="ANK" evidence="3">
    <location>
        <begin position="80"/>
        <end position="112"/>
    </location>
</feature>
<name>T1F1C6_HELRO</name>
<gene>
    <name evidence="5" type="primary">20202626</name>
    <name evidence="4" type="ORF">HELRODRAFT_169062</name>
</gene>
<dbReference type="Proteomes" id="UP000015101">
    <property type="component" value="Unassembled WGS sequence"/>
</dbReference>
<dbReference type="CTD" id="20202626"/>
<dbReference type="STRING" id="6412.T1F1C6"/>
<dbReference type="PANTHER" id="PTHR24198">
    <property type="entry name" value="ANKYRIN REPEAT AND PROTEIN KINASE DOMAIN-CONTAINING PROTEIN"/>
    <property type="match status" value="1"/>
</dbReference>
<evidence type="ECO:0000313" key="4">
    <source>
        <dbReference type="EMBL" id="ESO09121.1"/>
    </source>
</evidence>
<sequence>MANHFANSDHNMADNSSFLKAVRSGDTDAVVRFLDSGKVDVHVCNSNGLNALHLAAKDGYVDIVNELIRRKCVVDSKSKKGNTALHVASLAGQLEVVMLLIDHGADVNIQSQNSLLQARLHRDICYEGHKTDFFLKHKCFI</sequence>
<dbReference type="InterPro" id="IPR036770">
    <property type="entry name" value="Ankyrin_rpt-contain_sf"/>
</dbReference>
<evidence type="ECO:0000256" key="1">
    <source>
        <dbReference type="ARBA" id="ARBA00022737"/>
    </source>
</evidence>
<dbReference type="OMA" id="HRDICYE"/>
<dbReference type="EnsemblMetazoa" id="HelroT169062">
    <property type="protein sequence ID" value="HelroP169062"/>
    <property type="gene ID" value="HelroG169062"/>
</dbReference>
<dbReference type="InterPro" id="IPR002110">
    <property type="entry name" value="Ankyrin_rpt"/>
</dbReference>
<organism evidence="5 6">
    <name type="scientific">Helobdella robusta</name>
    <name type="common">Californian leech</name>
    <dbReference type="NCBI Taxonomy" id="6412"/>
    <lineage>
        <taxon>Eukaryota</taxon>
        <taxon>Metazoa</taxon>
        <taxon>Spiralia</taxon>
        <taxon>Lophotrochozoa</taxon>
        <taxon>Annelida</taxon>
        <taxon>Clitellata</taxon>
        <taxon>Hirudinea</taxon>
        <taxon>Rhynchobdellida</taxon>
        <taxon>Glossiphoniidae</taxon>
        <taxon>Helobdella</taxon>
    </lineage>
</organism>
<dbReference type="HOGENOM" id="CLU_1827382_0_0_1"/>
<evidence type="ECO:0000313" key="5">
    <source>
        <dbReference type="EnsemblMetazoa" id="HelroP169062"/>
    </source>
</evidence>
<dbReference type="Pfam" id="PF12796">
    <property type="entry name" value="Ank_2"/>
    <property type="match status" value="1"/>
</dbReference>
<keyword evidence="2 3" id="KW-0040">ANK repeat</keyword>
<dbReference type="PANTHER" id="PTHR24198:SF165">
    <property type="entry name" value="ANKYRIN REPEAT-CONTAINING PROTEIN-RELATED"/>
    <property type="match status" value="1"/>
</dbReference>
<reference evidence="5" key="3">
    <citation type="submission" date="2015-06" db="UniProtKB">
        <authorList>
            <consortium name="EnsemblMetazoa"/>
        </authorList>
    </citation>
    <scope>IDENTIFICATION</scope>
</reference>
<dbReference type="SUPFAM" id="SSF48403">
    <property type="entry name" value="Ankyrin repeat"/>
    <property type="match status" value="1"/>
</dbReference>
<reference evidence="4 6" key="2">
    <citation type="journal article" date="2013" name="Nature">
        <title>Insights into bilaterian evolution from three spiralian genomes.</title>
        <authorList>
            <person name="Simakov O."/>
            <person name="Marletaz F."/>
            <person name="Cho S.J."/>
            <person name="Edsinger-Gonzales E."/>
            <person name="Havlak P."/>
            <person name="Hellsten U."/>
            <person name="Kuo D.H."/>
            <person name="Larsson T."/>
            <person name="Lv J."/>
            <person name="Arendt D."/>
            <person name="Savage R."/>
            <person name="Osoegawa K."/>
            <person name="de Jong P."/>
            <person name="Grimwood J."/>
            <person name="Chapman J.A."/>
            <person name="Shapiro H."/>
            <person name="Aerts A."/>
            <person name="Otillar R.P."/>
            <person name="Terry A.Y."/>
            <person name="Boore J.L."/>
            <person name="Grigoriev I.V."/>
            <person name="Lindberg D.R."/>
            <person name="Seaver E.C."/>
            <person name="Weisblat D.A."/>
            <person name="Putnam N.H."/>
            <person name="Rokhsar D.S."/>
        </authorList>
    </citation>
    <scope>NUCLEOTIDE SEQUENCE</scope>
</reference>
<dbReference type="EMBL" id="KB096023">
    <property type="protein sequence ID" value="ESO09121.1"/>
    <property type="molecule type" value="Genomic_DNA"/>
</dbReference>
<dbReference type="eggNOG" id="KOG4177">
    <property type="taxonomic scope" value="Eukaryota"/>
</dbReference>
<dbReference type="PRINTS" id="PR01415">
    <property type="entry name" value="ANKYRIN"/>
</dbReference>
<keyword evidence="6" id="KW-1185">Reference proteome</keyword>
<evidence type="ECO:0000256" key="2">
    <source>
        <dbReference type="ARBA" id="ARBA00023043"/>
    </source>
</evidence>
<dbReference type="RefSeq" id="XP_009013143.1">
    <property type="nucleotide sequence ID" value="XM_009014895.1"/>
</dbReference>
<proteinExistence type="predicted"/>
<dbReference type="KEGG" id="hro:HELRODRAFT_169062"/>
<keyword evidence="1" id="KW-0677">Repeat</keyword>
<dbReference type="Gene3D" id="1.25.40.20">
    <property type="entry name" value="Ankyrin repeat-containing domain"/>
    <property type="match status" value="1"/>
</dbReference>
<protein>
    <submittedName>
        <fullName evidence="4 5">Uncharacterized protein</fullName>
    </submittedName>
</protein>
<dbReference type="EMBL" id="AMQM01003171">
    <property type="status" value="NOT_ANNOTATED_CDS"/>
    <property type="molecule type" value="Genomic_DNA"/>
</dbReference>
<dbReference type="PROSITE" id="PS50088">
    <property type="entry name" value="ANK_REPEAT"/>
    <property type="match status" value="2"/>
</dbReference>
<dbReference type="GeneID" id="20202626"/>
<dbReference type="SMART" id="SM00248">
    <property type="entry name" value="ANK"/>
    <property type="match status" value="3"/>
</dbReference>